<evidence type="ECO:0000256" key="1">
    <source>
        <dbReference type="SAM" id="Phobius"/>
    </source>
</evidence>
<dbReference type="AlphaFoldDB" id="A0A9D1A807"/>
<reference evidence="2" key="1">
    <citation type="submission" date="2020-10" db="EMBL/GenBank/DDBJ databases">
        <authorList>
            <person name="Gilroy R."/>
        </authorList>
    </citation>
    <scope>NUCLEOTIDE SEQUENCE</scope>
    <source>
        <strain evidence="2">ChiHjej9B8-7071</strain>
    </source>
</reference>
<reference evidence="2" key="2">
    <citation type="journal article" date="2021" name="PeerJ">
        <title>Extensive microbial diversity within the chicken gut microbiome revealed by metagenomics and culture.</title>
        <authorList>
            <person name="Gilroy R."/>
            <person name="Ravi A."/>
            <person name="Getino M."/>
            <person name="Pursley I."/>
            <person name="Horton D.L."/>
            <person name="Alikhan N.F."/>
            <person name="Baker D."/>
            <person name="Gharbi K."/>
            <person name="Hall N."/>
            <person name="Watson M."/>
            <person name="Adriaenssens E.M."/>
            <person name="Foster-Nyarko E."/>
            <person name="Jarju S."/>
            <person name="Secka A."/>
            <person name="Antonio M."/>
            <person name="Oren A."/>
            <person name="Chaudhuri R.R."/>
            <person name="La Ragione R."/>
            <person name="Hildebrand F."/>
            <person name="Pallen M.J."/>
        </authorList>
    </citation>
    <scope>NUCLEOTIDE SEQUENCE</scope>
    <source>
        <strain evidence="2">ChiHjej9B8-7071</strain>
    </source>
</reference>
<dbReference type="Proteomes" id="UP000824258">
    <property type="component" value="Unassembled WGS sequence"/>
</dbReference>
<keyword evidence="1" id="KW-0812">Transmembrane</keyword>
<accession>A0A9D1A807</accession>
<gene>
    <name evidence="2" type="ORF">IAA70_06235</name>
</gene>
<feature type="transmembrane region" description="Helical" evidence="1">
    <location>
        <begin position="66"/>
        <end position="86"/>
    </location>
</feature>
<protein>
    <submittedName>
        <fullName evidence="2">DUF1294 domain-containing protein</fullName>
    </submittedName>
</protein>
<dbReference type="PIRSF" id="PIRSF002599">
    <property type="entry name" value="Cold_shock_A"/>
    <property type="match status" value="1"/>
</dbReference>
<keyword evidence="1" id="KW-0472">Membrane</keyword>
<evidence type="ECO:0000313" key="3">
    <source>
        <dbReference type="Proteomes" id="UP000824258"/>
    </source>
</evidence>
<keyword evidence="1" id="KW-1133">Transmembrane helix</keyword>
<comment type="caution">
    <text evidence="2">The sequence shown here is derived from an EMBL/GenBank/DDBJ whole genome shotgun (WGS) entry which is preliminary data.</text>
</comment>
<evidence type="ECO:0000313" key="2">
    <source>
        <dbReference type="EMBL" id="HIR09982.1"/>
    </source>
</evidence>
<dbReference type="Pfam" id="PF06961">
    <property type="entry name" value="DUF1294"/>
    <property type="match status" value="1"/>
</dbReference>
<dbReference type="InterPro" id="IPR010718">
    <property type="entry name" value="DUF1294"/>
</dbReference>
<sequence length="88" mass="9865">MQIALLALLLINALGLLLMRIDKEKARRHRWRISEATLFTVALLGGSAGVLLGMYAFRHKTKHRRFTIGVPVILLAQLGLAGYLLLMR</sequence>
<organism evidence="2 3">
    <name type="scientific">Candidatus Avoscillospira stercoripullorum</name>
    <dbReference type="NCBI Taxonomy" id="2840709"/>
    <lineage>
        <taxon>Bacteria</taxon>
        <taxon>Bacillati</taxon>
        <taxon>Bacillota</taxon>
        <taxon>Clostridia</taxon>
        <taxon>Eubacteriales</taxon>
        <taxon>Oscillospiraceae</taxon>
        <taxon>Oscillospiraceae incertae sedis</taxon>
        <taxon>Candidatus Avoscillospira</taxon>
    </lineage>
</organism>
<dbReference type="GO" id="GO:0003676">
    <property type="term" value="F:nucleic acid binding"/>
    <property type="evidence" value="ECO:0007669"/>
    <property type="project" value="InterPro"/>
</dbReference>
<name>A0A9D1A807_9FIRM</name>
<proteinExistence type="predicted"/>
<dbReference type="EMBL" id="DVGD01000200">
    <property type="protein sequence ID" value="HIR09982.1"/>
    <property type="molecule type" value="Genomic_DNA"/>
</dbReference>
<feature type="transmembrane region" description="Helical" evidence="1">
    <location>
        <begin position="39"/>
        <end position="57"/>
    </location>
</feature>
<dbReference type="InterPro" id="IPR012156">
    <property type="entry name" value="Cold_shock_CspA"/>
</dbReference>